<keyword evidence="7" id="KW-1185">Reference proteome</keyword>
<dbReference type="PROSITE" id="PS00356">
    <property type="entry name" value="HTH_LACI_1"/>
    <property type="match status" value="1"/>
</dbReference>
<organism evidence="6 7">
    <name type="scientific">Labrys wisconsinensis</name>
    <dbReference type="NCBI Taxonomy" id="425677"/>
    <lineage>
        <taxon>Bacteria</taxon>
        <taxon>Pseudomonadati</taxon>
        <taxon>Pseudomonadota</taxon>
        <taxon>Alphaproteobacteria</taxon>
        <taxon>Hyphomicrobiales</taxon>
        <taxon>Xanthobacteraceae</taxon>
        <taxon>Labrys</taxon>
    </lineage>
</organism>
<accession>A0ABU0J1D9</accession>
<gene>
    <name evidence="6" type="ORF">QO011_000139</name>
</gene>
<dbReference type="InterPro" id="IPR010982">
    <property type="entry name" value="Lambda_DNA-bd_dom_sf"/>
</dbReference>
<dbReference type="RefSeq" id="WP_307266401.1">
    <property type="nucleotide sequence ID" value="NZ_JAUSVX010000001.1"/>
</dbReference>
<evidence type="ECO:0000313" key="7">
    <source>
        <dbReference type="Proteomes" id="UP001242480"/>
    </source>
</evidence>
<dbReference type="PROSITE" id="PS50932">
    <property type="entry name" value="HTH_LACI_2"/>
    <property type="match status" value="1"/>
</dbReference>
<comment type="caution">
    <text evidence="6">The sequence shown here is derived from an EMBL/GenBank/DDBJ whole genome shotgun (WGS) entry which is preliminary data.</text>
</comment>
<name>A0ABU0J1D9_9HYPH</name>
<dbReference type="Pfam" id="PF13377">
    <property type="entry name" value="Peripla_BP_3"/>
    <property type="match status" value="1"/>
</dbReference>
<proteinExistence type="predicted"/>
<feature type="region of interest" description="Disordered" evidence="4">
    <location>
        <begin position="1"/>
        <end position="25"/>
    </location>
</feature>
<dbReference type="EMBL" id="JAUSVX010000001">
    <property type="protein sequence ID" value="MDQ0467144.1"/>
    <property type="molecule type" value="Genomic_DNA"/>
</dbReference>
<protein>
    <submittedName>
        <fullName evidence="6">LacI family repressor for deo operon, udp, cdd, tsx, nupC, and nupG</fullName>
    </submittedName>
</protein>
<dbReference type="SUPFAM" id="SSF47413">
    <property type="entry name" value="lambda repressor-like DNA-binding domains"/>
    <property type="match status" value="1"/>
</dbReference>
<evidence type="ECO:0000259" key="5">
    <source>
        <dbReference type="PROSITE" id="PS50932"/>
    </source>
</evidence>
<feature type="compositionally biased region" description="Gly residues" evidence="4">
    <location>
        <begin position="1"/>
        <end position="11"/>
    </location>
</feature>
<evidence type="ECO:0000256" key="3">
    <source>
        <dbReference type="ARBA" id="ARBA00023163"/>
    </source>
</evidence>
<dbReference type="CDD" id="cd06284">
    <property type="entry name" value="PBP1_LacI-like"/>
    <property type="match status" value="1"/>
</dbReference>
<dbReference type="SUPFAM" id="SSF53822">
    <property type="entry name" value="Periplasmic binding protein-like I"/>
    <property type="match status" value="1"/>
</dbReference>
<evidence type="ECO:0000256" key="4">
    <source>
        <dbReference type="SAM" id="MobiDB-lite"/>
    </source>
</evidence>
<dbReference type="Gene3D" id="3.40.50.2300">
    <property type="match status" value="2"/>
</dbReference>
<dbReference type="InterPro" id="IPR000843">
    <property type="entry name" value="HTH_LacI"/>
</dbReference>
<reference evidence="6 7" key="1">
    <citation type="submission" date="2023-07" db="EMBL/GenBank/DDBJ databases">
        <title>Genomic Encyclopedia of Type Strains, Phase IV (KMG-IV): sequencing the most valuable type-strain genomes for metagenomic binning, comparative biology and taxonomic classification.</title>
        <authorList>
            <person name="Goeker M."/>
        </authorList>
    </citation>
    <scope>NUCLEOTIDE SEQUENCE [LARGE SCALE GENOMIC DNA]</scope>
    <source>
        <strain evidence="6 7">DSM 19619</strain>
    </source>
</reference>
<dbReference type="Pfam" id="PF00356">
    <property type="entry name" value="LacI"/>
    <property type="match status" value="1"/>
</dbReference>
<keyword evidence="2" id="KW-0238">DNA-binding</keyword>
<keyword evidence="3" id="KW-0804">Transcription</keyword>
<dbReference type="Gene3D" id="1.10.260.40">
    <property type="entry name" value="lambda repressor-like DNA-binding domains"/>
    <property type="match status" value="1"/>
</dbReference>
<dbReference type="InterPro" id="IPR046335">
    <property type="entry name" value="LacI/GalR-like_sensor"/>
</dbReference>
<evidence type="ECO:0000256" key="2">
    <source>
        <dbReference type="ARBA" id="ARBA00023125"/>
    </source>
</evidence>
<keyword evidence="1" id="KW-0805">Transcription regulation</keyword>
<evidence type="ECO:0000256" key="1">
    <source>
        <dbReference type="ARBA" id="ARBA00023015"/>
    </source>
</evidence>
<dbReference type="PANTHER" id="PTHR30146:SF109">
    <property type="entry name" value="HTH-TYPE TRANSCRIPTIONAL REGULATOR GALS"/>
    <property type="match status" value="1"/>
</dbReference>
<evidence type="ECO:0000313" key="6">
    <source>
        <dbReference type="EMBL" id="MDQ0467144.1"/>
    </source>
</evidence>
<dbReference type="InterPro" id="IPR028082">
    <property type="entry name" value="Peripla_BP_I"/>
</dbReference>
<sequence>MTAATGQGGGGEGRKSRRSRPRPERAKALIADVARAAGVSTATVSRALTAPDRVLEATRLRVLEAVRVLDYTPNAAARQLRAGRSRAILVVVPKRRNPPFFSEVLHGIDMELSAAGYAMLMGNLDSVDGKEDYLVDLVFGGHLDGAIVLSAAVPARDGRSILQAGIPVVAVCAGTGVAEVPTVVVDDTECTLAQTRHLIGLGHRRLLYIAGPKGNYNEVRRYRGFEAAVREAGLPREDVVRLEGDYVFRAGVEAGQAFLAMARRPTGVVATSDEVAIAFMKTIRAAGVRVPQDVSLVGFDGIEFADFVEPTLTTIRQPRFDLGATGARILLGLLGGESPPQPLTVLHGELVVRDSTAPAPLPRRGGS</sequence>
<dbReference type="CDD" id="cd01392">
    <property type="entry name" value="HTH_LacI"/>
    <property type="match status" value="1"/>
</dbReference>
<dbReference type="PANTHER" id="PTHR30146">
    <property type="entry name" value="LACI-RELATED TRANSCRIPTIONAL REPRESSOR"/>
    <property type="match status" value="1"/>
</dbReference>
<dbReference type="SMART" id="SM00354">
    <property type="entry name" value="HTH_LACI"/>
    <property type="match status" value="1"/>
</dbReference>
<dbReference type="Proteomes" id="UP001242480">
    <property type="component" value="Unassembled WGS sequence"/>
</dbReference>
<feature type="domain" description="HTH lacI-type" evidence="5">
    <location>
        <begin position="28"/>
        <end position="82"/>
    </location>
</feature>